<gene>
    <name evidence="2" type="ORF">TQ35_002375</name>
    <name evidence="1" type="ORF">TQ35_08320</name>
</gene>
<reference evidence="1" key="1">
    <citation type="submission" date="2015-03" db="EMBL/GenBank/DDBJ databases">
        <title>Metagenome Sequencing of an Archaeal-Dominated Microbial Community from a Hot Spring at the Los Azufres Geothermal Field, Mexico.</title>
        <authorList>
            <person name="Servin-Garciduenas L.E."/>
            <person name="Martinez-Romero E."/>
        </authorList>
    </citation>
    <scope>NUCLEOTIDE SEQUENCE [LARGE SCALE GENOMIC DNA]</scope>
    <source>
        <strain evidence="1">AZ1-454</strain>
    </source>
</reference>
<evidence type="ECO:0000313" key="1">
    <source>
        <dbReference type="EMBL" id="KJR78241.1"/>
    </source>
</evidence>
<reference evidence="2" key="2">
    <citation type="submission" date="2022-05" db="EMBL/GenBank/DDBJ databases">
        <title>Metagenome Sequencing of an Archaeal-Dominated Microbial Community from a Hot Spring at the Los Azufres Geothermal Field, Mexico.</title>
        <authorList>
            <person name="Marin-Paredes R."/>
            <person name="Martinez-Romero E."/>
            <person name="Servin-Garciduenas L.E."/>
        </authorList>
    </citation>
    <scope>NUCLEOTIDE SEQUENCE</scope>
    <source>
        <strain evidence="2">AZ1-454</strain>
    </source>
</reference>
<comment type="caution">
    <text evidence="1">The sequence shown here is derived from an EMBL/GenBank/DDBJ whole genome shotgun (WGS) entry which is preliminary data.</text>
</comment>
<accession>A0A0F2LR28</accession>
<protein>
    <submittedName>
        <fullName evidence="2">MBL fold metallo-hydrolase</fullName>
    </submittedName>
</protein>
<organism evidence="1">
    <name type="scientific">Candidatus Aramenus sulfurataquae</name>
    <dbReference type="NCBI Taxonomy" id="1326980"/>
    <lineage>
        <taxon>Archaea</taxon>
        <taxon>Thermoproteota</taxon>
        <taxon>Thermoprotei</taxon>
        <taxon>Sulfolobales</taxon>
        <taxon>Sulfolobaceae</taxon>
        <taxon>Candidatus Aramenus</taxon>
    </lineage>
</organism>
<sequence length="178" mass="19800">MSLARVSNDVFKLGLPGRNVCYLVNQRNYYVLINSTSGELLTDVIRSILEVIDDKQKLKYVILTDCQRDSAGGACGIHKFFGAGIVVHYPDSVGIKHGICGKDRIEGCEIYMELRRDVERIGDLEVIWTKSPTPGSVIALFRDLAFVGNDKVSFLGENINMICDNIDCWRIDGLRGGL</sequence>
<dbReference type="InterPro" id="IPR036866">
    <property type="entry name" value="RibonucZ/Hydroxyglut_hydro"/>
</dbReference>
<dbReference type="SUPFAM" id="SSF56281">
    <property type="entry name" value="Metallo-hydrolase/oxidoreductase"/>
    <property type="match status" value="1"/>
</dbReference>
<dbReference type="EMBL" id="JZWS02000001">
    <property type="protein sequence ID" value="MCL7343407.1"/>
    <property type="molecule type" value="Genomic_DNA"/>
</dbReference>
<name>A0A0F2LR28_9CREN</name>
<dbReference type="EMBL" id="JZWS01000161">
    <property type="protein sequence ID" value="KJR78241.1"/>
    <property type="molecule type" value="Genomic_DNA"/>
</dbReference>
<dbReference type="Gene3D" id="3.60.15.10">
    <property type="entry name" value="Ribonuclease Z/Hydroxyacylglutathione hydrolase-like"/>
    <property type="match status" value="1"/>
</dbReference>
<dbReference type="CDD" id="cd06262">
    <property type="entry name" value="metallo-hydrolase-like_MBL-fold"/>
    <property type="match status" value="1"/>
</dbReference>
<evidence type="ECO:0000313" key="2">
    <source>
        <dbReference type="EMBL" id="MCL7343407.1"/>
    </source>
</evidence>
<proteinExistence type="predicted"/>
<dbReference type="AlphaFoldDB" id="A0A0F2LR28"/>